<dbReference type="InterPro" id="IPR027417">
    <property type="entry name" value="P-loop_NTPase"/>
</dbReference>
<keyword evidence="11" id="KW-1185">Reference proteome</keyword>
<evidence type="ECO:0000256" key="3">
    <source>
        <dbReference type="ARBA" id="ARBA00022741"/>
    </source>
</evidence>
<dbReference type="InterPro" id="IPR039421">
    <property type="entry name" value="Type_1_exporter"/>
</dbReference>
<evidence type="ECO:0000313" key="11">
    <source>
        <dbReference type="Proteomes" id="UP001597541"/>
    </source>
</evidence>
<dbReference type="CDD" id="cd07346">
    <property type="entry name" value="ABC_6TM_exporters"/>
    <property type="match status" value="1"/>
</dbReference>
<evidence type="ECO:0000259" key="8">
    <source>
        <dbReference type="PROSITE" id="PS50893"/>
    </source>
</evidence>
<dbReference type="PROSITE" id="PS00211">
    <property type="entry name" value="ABC_TRANSPORTER_1"/>
    <property type="match status" value="1"/>
</dbReference>
<dbReference type="InterPro" id="IPR011527">
    <property type="entry name" value="ABC1_TM_dom"/>
</dbReference>
<evidence type="ECO:0000256" key="2">
    <source>
        <dbReference type="ARBA" id="ARBA00022692"/>
    </source>
</evidence>
<gene>
    <name evidence="10" type="ORF">ACFSUF_20320</name>
</gene>
<keyword evidence="4 10" id="KW-0067">ATP-binding</keyword>
<accession>A0ABW5PIZ5</accession>
<keyword evidence="3" id="KW-0547">Nucleotide-binding</keyword>
<evidence type="ECO:0000256" key="1">
    <source>
        <dbReference type="ARBA" id="ARBA00004651"/>
    </source>
</evidence>
<dbReference type="InterPro" id="IPR036640">
    <property type="entry name" value="ABC1_TM_sf"/>
</dbReference>
<evidence type="ECO:0000256" key="7">
    <source>
        <dbReference type="SAM" id="Phobius"/>
    </source>
</evidence>
<dbReference type="InterPro" id="IPR003439">
    <property type="entry name" value="ABC_transporter-like_ATP-bd"/>
</dbReference>
<keyword evidence="2 7" id="KW-0812">Transmembrane</keyword>
<evidence type="ECO:0000256" key="4">
    <source>
        <dbReference type="ARBA" id="ARBA00022840"/>
    </source>
</evidence>
<comment type="caution">
    <text evidence="10">The sequence shown here is derived from an EMBL/GenBank/DDBJ whole genome shotgun (WGS) entry which is preliminary data.</text>
</comment>
<dbReference type="SUPFAM" id="SSF52540">
    <property type="entry name" value="P-loop containing nucleoside triphosphate hydrolases"/>
    <property type="match status" value="1"/>
</dbReference>
<dbReference type="PROSITE" id="PS50929">
    <property type="entry name" value="ABC_TM1F"/>
    <property type="match status" value="1"/>
</dbReference>
<proteinExistence type="predicted"/>
<evidence type="ECO:0000256" key="6">
    <source>
        <dbReference type="ARBA" id="ARBA00023136"/>
    </source>
</evidence>
<dbReference type="PANTHER" id="PTHR43394:SF1">
    <property type="entry name" value="ATP-BINDING CASSETTE SUB-FAMILY B MEMBER 10, MITOCHONDRIAL"/>
    <property type="match status" value="1"/>
</dbReference>
<dbReference type="Gene3D" id="1.20.1560.10">
    <property type="entry name" value="ABC transporter type 1, transmembrane domain"/>
    <property type="match status" value="1"/>
</dbReference>
<keyword evidence="5 7" id="KW-1133">Transmembrane helix</keyword>
<keyword evidence="6 7" id="KW-0472">Membrane</keyword>
<evidence type="ECO:0000259" key="9">
    <source>
        <dbReference type="PROSITE" id="PS50929"/>
    </source>
</evidence>
<dbReference type="PANTHER" id="PTHR43394">
    <property type="entry name" value="ATP-DEPENDENT PERMEASE MDL1, MITOCHONDRIAL"/>
    <property type="match status" value="1"/>
</dbReference>
<feature type="domain" description="ABC transmembrane type-1" evidence="9">
    <location>
        <begin position="21"/>
        <end position="300"/>
    </location>
</feature>
<dbReference type="SUPFAM" id="SSF90123">
    <property type="entry name" value="ABC transporter transmembrane region"/>
    <property type="match status" value="1"/>
</dbReference>
<feature type="transmembrane region" description="Helical" evidence="7">
    <location>
        <begin position="55"/>
        <end position="74"/>
    </location>
</feature>
<dbReference type="EMBL" id="JBHUME010000013">
    <property type="protein sequence ID" value="MFD2614763.1"/>
    <property type="molecule type" value="Genomic_DNA"/>
</dbReference>
<feature type="transmembrane region" description="Helical" evidence="7">
    <location>
        <begin position="15"/>
        <end position="35"/>
    </location>
</feature>
<sequence>MMRYKWIISGIKLHLWMYLSSTALLIISVCTSLILTAIQKNIIDNIFVKGEYNLFVGYMIIFCVVIVIFLLSWVGQDILFQRLNEKIKVYMRNDYMLRLYKLPAYYYQNERKGNLISNINEYIATGSIVAQTIPRGMEGILSLIIIASIIGATSISLLCALLLLGLSYIYLGKYFSLPIARIAKEIQESRKKVMVNIDEGISSTREVISFNANDWEMNKFNKGFENYYLKLLEDARLRNIQMFWSDPLKLSSSIVVLIYGGYQVMYSELSIGMFVILYQFTSQLMNSIQTVYQVAMEFIEIAEKRENSRRIFNAPSLNSGPLQIKGNISSLKFDSISFRYEPSEKSVLSNLSHSIAIGRKTAIVGGSGSGKSTLTKLLVRLDEPNNGAIMVNDIPLYQLQRYEWTQKVSIVFQEPYIFPDTIENNILLGRNYRYEDIKAACIAAEIHDTITLLKNGYQTILGEMGVNLSGGQRQRIAIARALLGKPEVLILDEATSALDQETERKIQSNLDSLRKGKTTIVVAHRLSSIQDSDQIIIMDEGKVVDVGSHNQLIDKEGKYKILLNLM</sequence>
<dbReference type="PROSITE" id="PS50893">
    <property type="entry name" value="ABC_TRANSPORTER_2"/>
    <property type="match status" value="1"/>
</dbReference>
<dbReference type="InterPro" id="IPR017871">
    <property type="entry name" value="ABC_transporter-like_CS"/>
</dbReference>
<name>A0ABW5PIZ5_9BACL</name>
<dbReference type="GO" id="GO:0005524">
    <property type="term" value="F:ATP binding"/>
    <property type="evidence" value="ECO:0007669"/>
    <property type="project" value="UniProtKB-KW"/>
</dbReference>
<dbReference type="Pfam" id="PF00005">
    <property type="entry name" value="ABC_tran"/>
    <property type="match status" value="1"/>
</dbReference>
<dbReference type="SMART" id="SM00382">
    <property type="entry name" value="AAA"/>
    <property type="match status" value="1"/>
</dbReference>
<feature type="domain" description="ABC transporter" evidence="8">
    <location>
        <begin position="331"/>
        <end position="565"/>
    </location>
</feature>
<organism evidence="10 11">
    <name type="scientific">Paenibacillus gansuensis</name>
    <dbReference type="NCBI Taxonomy" id="306542"/>
    <lineage>
        <taxon>Bacteria</taxon>
        <taxon>Bacillati</taxon>
        <taxon>Bacillota</taxon>
        <taxon>Bacilli</taxon>
        <taxon>Bacillales</taxon>
        <taxon>Paenibacillaceae</taxon>
        <taxon>Paenibacillus</taxon>
    </lineage>
</organism>
<dbReference type="InterPro" id="IPR003593">
    <property type="entry name" value="AAA+_ATPase"/>
</dbReference>
<comment type="subcellular location">
    <subcellularLocation>
        <location evidence="1">Cell membrane</location>
        <topology evidence="1">Multi-pass membrane protein</topology>
    </subcellularLocation>
</comment>
<feature type="transmembrane region" description="Helical" evidence="7">
    <location>
        <begin position="140"/>
        <end position="171"/>
    </location>
</feature>
<dbReference type="Proteomes" id="UP001597541">
    <property type="component" value="Unassembled WGS sequence"/>
</dbReference>
<dbReference type="Gene3D" id="3.40.50.300">
    <property type="entry name" value="P-loop containing nucleotide triphosphate hydrolases"/>
    <property type="match status" value="1"/>
</dbReference>
<dbReference type="RefSeq" id="WP_377605990.1">
    <property type="nucleotide sequence ID" value="NZ_JBHUME010000013.1"/>
</dbReference>
<evidence type="ECO:0000313" key="10">
    <source>
        <dbReference type="EMBL" id="MFD2614763.1"/>
    </source>
</evidence>
<dbReference type="Pfam" id="PF00664">
    <property type="entry name" value="ABC_membrane"/>
    <property type="match status" value="1"/>
</dbReference>
<evidence type="ECO:0000256" key="5">
    <source>
        <dbReference type="ARBA" id="ARBA00022989"/>
    </source>
</evidence>
<reference evidence="11" key="1">
    <citation type="journal article" date="2019" name="Int. J. Syst. Evol. Microbiol.">
        <title>The Global Catalogue of Microorganisms (GCM) 10K type strain sequencing project: providing services to taxonomists for standard genome sequencing and annotation.</title>
        <authorList>
            <consortium name="The Broad Institute Genomics Platform"/>
            <consortium name="The Broad Institute Genome Sequencing Center for Infectious Disease"/>
            <person name="Wu L."/>
            <person name="Ma J."/>
        </authorList>
    </citation>
    <scope>NUCLEOTIDE SEQUENCE [LARGE SCALE GENOMIC DNA]</scope>
    <source>
        <strain evidence="11">KCTC 3950</strain>
    </source>
</reference>
<protein>
    <submittedName>
        <fullName evidence="10">ABC transporter ATP-binding protein</fullName>
    </submittedName>
</protein>